<dbReference type="SUPFAM" id="SSF56112">
    <property type="entry name" value="Protein kinase-like (PK-like)"/>
    <property type="match status" value="1"/>
</dbReference>
<dbReference type="AlphaFoldDB" id="A0A1H5KJA9"/>
<evidence type="ECO:0000313" key="2">
    <source>
        <dbReference type="EMBL" id="SEE64875.1"/>
    </source>
</evidence>
<evidence type="ECO:0000313" key="3">
    <source>
        <dbReference type="Proteomes" id="UP000199220"/>
    </source>
</evidence>
<gene>
    <name evidence="2" type="ORF">SAMN04488554_2297</name>
</gene>
<keyword evidence="3" id="KW-1185">Reference proteome</keyword>
<dbReference type="Pfam" id="PF01636">
    <property type="entry name" value="APH"/>
    <property type="match status" value="1"/>
</dbReference>
<keyword evidence="2" id="KW-0808">Transferase</keyword>
<dbReference type="InterPro" id="IPR011009">
    <property type="entry name" value="Kinase-like_dom_sf"/>
</dbReference>
<evidence type="ECO:0000259" key="1">
    <source>
        <dbReference type="Pfam" id="PF01636"/>
    </source>
</evidence>
<dbReference type="Proteomes" id="UP000199220">
    <property type="component" value="Unassembled WGS sequence"/>
</dbReference>
<proteinExistence type="predicted"/>
<dbReference type="EMBL" id="FNTX01000002">
    <property type="protein sequence ID" value="SEE64875.1"/>
    <property type="molecule type" value="Genomic_DNA"/>
</dbReference>
<protein>
    <submittedName>
        <fullName evidence="2">Phosphotransferase enzyme family protein</fullName>
    </submittedName>
</protein>
<dbReference type="OrthoDB" id="21342at2"/>
<name>A0A1H5KJA9_9MICO</name>
<dbReference type="GO" id="GO:0016740">
    <property type="term" value="F:transferase activity"/>
    <property type="evidence" value="ECO:0007669"/>
    <property type="project" value="UniProtKB-KW"/>
</dbReference>
<dbReference type="Gene3D" id="3.90.1200.10">
    <property type="match status" value="1"/>
</dbReference>
<dbReference type="InterPro" id="IPR002575">
    <property type="entry name" value="Aminoglycoside_PTrfase"/>
</dbReference>
<organism evidence="2 3">
    <name type="scientific">Ruania alba</name>
    <dbReference type="NCBI Taxonomy" id="648782"/>
    <lineage>
        <taxon>Bacteria</taxon>
        <taxon>Bacillati</taxon>
        <taxon>Actinomycetota</taxon>
        <taxon>Actinomycetes</taxon>
        <taxon>Micrococcales</taxon>
        <taxon>Ruaniaceae</taxon>
        <taxon>Ruania</taxon>
    </lineage>
</organism>
<sequence length="288" mass="32365">MRDHPLARLTSAQRALLAAWLPGLTILADLSWELVETTVLHASTADGTQVVIKAGGPSDHHIEREIRAHRQWTTPWTATGHASRLLHGDSEAKLLVTTYLTGRLVLETPDEDDPEVYRLAGELLTAFHGQAELIDHDWERRENAKSLAWLDRPHRVDPAHEAVLRLAIATWPTPSATLVPTHGDWQPRNWLIDGTEVRVIDFGRAAWRPASTDLARLAARNFSWDPALEHAFFSGYGTDPREPESWLRCRVREAIGTAAWAYQVGDRGFEAEGHHMIERVVPLLHEMG</sequence>
<accession>A0A1H5KJA9</accession>
<dbReference type="RefSeq" id="WP_089773280.1">
    <property type="nucleotide sequence ID" value="NZ_FNTX01000002.1"/>
</dbReference>
<feature type="domain" description="Aminoglycoside phosphotransferase" evidence="1">
    <location>
        <begin position="79"/>
        <end position="243"/>
    </location>
</feature>
<reference evidence="3" key="1">
    <citation type="submission" date="2016-10" db="EMBL/GenBank/DDBJ databases">
        <authorList>
            <person name="Varghese N."/>
            <person name="Submissions S."/>
        </authorList>
    </citation>
    <scope>NUCLEOTIDE SEQUENCE [LARGE SCALE GENOMIC DNA]</scope>
    <source>
        <strain evidence="3">DSM 21368</strain>
    </source>
</reference>
<dbReference type="STRING" id="648782.SAMN04488554_2297"/>